<comment type="similarity">
    <text evidence="1">Belongs to the band 7/mec-2 family. Flotillin subfamily.</text>
</comment>
<keyword evidence="3" id="KW-1185">Reference proteome</keyword>
<dbReference type="InterPro" id="IPR027705">
    <property type="entry name" value="Flotillin_fam"/>
</dbReference>
<gene>
    <name evidence="2" type="ORF">POM88_033937</name>
</gene>
<dbReference type="AlphaFoldDB" id="A0AAD8MA41"/>
<dbReference type="EMBL" id="JAUIZM010000008">
    <property type="protein sequence ID" value="KAK1367845.1"/>
    <property type="molecule type" value="Genomic_DNA"/>
</dbReference>
<comment type="caution">
    <text evidence="2">The sequence shown here is derived from an EMBL/GenBank/DDBJ whole genome shotgun (WGS) entry which is preliminary data.</text>
</comment>
<organism evidence="2 3">
    <name type="scientific">Heracleum sosnowskyi</name>
    <dbReference type="NCBI Taxonomy" id="360622"/>
    <lineage>
        <taxon>Eukaryota</taxon>
        <taxon>Viridiplantae</taxon>
        <taxon>Streptophyta</taxon>
        <taxon>Embryophyta</taxon>
        <taxon>Tracheophyta</taxon>
        <taxon>Spermatophyta</taxon>
        <taxon>Magnoliopsida</taxon>
        <taxon>eudicotyledons</taxon>
        <taxon>Gunneridae</taxon>
        <taxon>Pentapetalae</taxon>
        <taxon>asterids</taxon>
        <taxon>campanulids</taxon>
        <taxon>Apiales</taxon>
        <taxon>Apiaceae</taxon>
        <taxon>Apioideae</taxon>
        <taxon>apioid superclade</taxon>
        <taxon>Tordylieae</taxon>
        <taxon>Tordyliinae</taxon>
        <taxon>Heracleum</taxon>
    </lineage>
</organism>
<dbReference type="PANTHER" id="PTHR13806:SF31">
    <property type="entry name" value="FLOTILLIN-LIKE PROTEIN 1-RELATED"/>
    <property type="match status" value="1"/>
</dbReference>
<evidence type="ECO:0000313" key="2">
    <source>
        <dbReference type="EMBL" id="KAK1367845.1"/>
    </source>
</evidence>
<reference evidence="2" key="2">
    <citation type="submission" date="2023-05" db="EMBL/GenBank/DDBJ databases">
        <authorList>
            <person name="Schelkunov M.I."/>
        </authorList>
    </citation>
    <scope>NUCLEOTIDE SEQUENCE</scope>
    <source>
        <strain evidence="2">Hsosn_3</strain>
        <tissue evidence="2">Leaf</tissue>
    </source>
</reference>
<accession>A0AAD8MA41</accession>
<keyword evidence="1" id="KW-0472">Membrane</keyword>
<sequence length="131" mass="14643">MGVPGHEYFSYLGQKTQMEAANQAKVDVSEAKMKGSIGVKTEVQIYKNQRDAEVEQANAELAKKKAMWSQFAKMAEVEAHMAVSMREAALQMEVEKQNALTMTEKLRAQDLSKANIDYDIQVLHSISSMIS</sequence>
<evidence type="ECO:0000256" key="1">
    <source>
        <dbReference type="RuleBase" id="RU366054"/>
    </source>
</evidence>
<keyword evidence="1" id="KW-1003">Cell membrane</keyword>
<name>A0AAD8MA41_9APIA</name>
<evidence type="ECO:0000313" key="3">
    <source>
        <dbReference type="Proteomes" id="UP001237642"/>
    </source>
</evidence>
<reference evidence="2" key="1">
    <citation type="submission" date="2023-02" db="EMBL/GenBank/DDBJ databases">
        <title>Genome of toxic invasive species Heracleum sosnowskyi carries increased number of genes despite the absence of recent whole-genome duplications.</title>
        <authorList>
            <person name="Schelkunov M."/>
            <person name="Shtratnikova V."/>
            <person name="Makarenko M."/>
            <person name="Klepikova A."/>
            <person name="Omelchenko D."/>
            <person name="Novikova G."/>
            <person name="Obukhova E."/>
            <person name="Bogdanov V."/>
            <person name="Penin A."/>
            <person name="Logacheva M."/>
        </authorList>
    </citation>
    <scope>NUCLEOTIDE SEQUENCE</scope>
    <source>
        <strain evidence="2">Hsosn_3</strain>
        <tissue evidence="2">Leaf</tissue>
    </source>
</reference>
<dbReference type="PANTHER" id="PTHR13806">
    <property type="entry name" value="FLOTILLIN-RELATED"/>
    <property type="match status" value="1"/>
</dbReference>
<dbReference type="GO" id="GO:0005901">
    <property type="term" value="C:caveola"/>
    <property type="evidence" value="ECO:0007669"/>
    <property type="project" value="UniProtKB-SubCell"/>
</dbReference>
<comment type="subcellular location">
    <subcellularLocation>
        <location evidence="1">Cell membrane</location>
        <topology evidence="1">Lipid-anchor</topology>
    </subcellularLocation>
    <subcellularLocation>
        <location evidence="1">Membrane</location>
        <location evidence="1">Caveola</location>
    </subcellularLocation>
</comment>
<protein>
    <recommendedName>
        <fullName evidence="1">Flotillin-like</fullName>
    </recommendedName>
</protein>
<proteinExistence type="inferred from homology"/>
<dbReference type="Proteomes" id="UP001237642">
    <property type="component" value="Unassembled WGS sequence"/>
</dbReference>